<accession>A0A922CMR1</accession>
<dbReference type="InterPro" id="IPR017853">
    <property type="entry name" value="GH"/>
</dbReference>
<reference evidence="8" key="1">
    <citation type="journal article" date="2016" name="Insect Biochem. Mol. Biol.">
        <title>Multifaceted biological insights from a draft genome sequence of the tobacco hornworm moth, Manduca sexta.</title>
        <authorList>
            <person name="Kanost M.R."/>
            <person name="Arrese E.L."/>
            <person name="Cao X."/>
            <person name="Chen Y.R."/>
            <person name="Chellapilla S."/>
            <person name="Goldsmith M.R."/>
            <person name="Grosse-Wilde E."/>
            <person name="Heckel D.G."/>
            <person name="Herndon N."/>
            <person name="Jiang H."/>
            <person name="Papanicolaou A."/>
            <person name="Qu J."/>
            <person name="Soulages J.L."/>
            <person name="Vogel H."/>
            <person name="Walters J."/>
            <person name="Waterhouse R.M."/>
            <person name="Ahn S.J."/>
            <person name="Almeida F.C."/>
            <person name="An C."/>
            <person name="Aqrawi P."/>
            <person name="Bretschneider A."/>
            <person name="Bryant W.B."/>
            <person name="Bucks S."/>
            <person name="Chao H."/>
            <person name="Chevignon G."/>
            <person name="Christen J.M."/>
            <person name="Clarke D.F."/>
            <person name="Dittmer N.T."/>
            <person name="Ferguson L.C.F."/>
            <person name="Garavelou S."/>
            <person name="Gordon K.H.J."/>
            <person name="Gunaratna R.T."/>
            <person name="Han Y."/>
            <person name="Hauser F."/>
            <person name="He Y."/>
            <person name="Heidel-Fischer H."/>
            <person name="Hirsh A."/>
            <person name="Hu Y."/>
            <person name="Jiang H."/>
            <person name="Kalra D."/>
            <person name="Klinner C."/>
            <person name="Konig C."/>
            <person name="Kovar C."/>
            <person name="Kroll A.R."/>
            <person name="Kuwar S.S."/>
            <person name="Lee S.L."/>
            <person name="Lehman R."/>
            <person name="Li K."/>
            <person name="Li Z."/>
            <person name="Liang H."/>
            <person name="Lovelace S."/>
            <person name="Lu Z."/>
            <person name="Mansfield J.H."/>
            <person name="McCulloch K.J."/>
            <person name="Mathew T."/>
            <person name="Morton B."/>
            <person name="Muzny D.M."/>
            <person name="Neunemann D."/>
            <person name="Ongeri F."/>
            <person name="Pauchet Y."/>
            <person name="Pu L.L."/>
            <person name="Pyrousis I."/>
            <person name="Rao X.J."/>
            <person name="Redding A."/>
            <person name="Roesel C."/>
            <person name="Sanchez-Gracia A."/>
            <person name="Schaack S."/>
            <person name="Shukla A."/>
            <person name="Tetreau G."/>
            <person name="Wang Y."/>
            <person name="Xiong G.H."/>
            <person name="Traut W."/>
            <person name="Walsh T.K."/>
            <person name="Worley K.C."/>
            <person name="Wu D."/>
            <person name="Wu W."/>
            <person name="Wu Y.Q."/>
            <person name="Zhang X."/>
            <person name="Zou Z."/>
            <person name="Zucker H."/>
            <person name="Briscoe A.D."/>
            <person name="Burmester T."/>
            <person name="Clem R.J."/>
            <person name="Feyereisen R."/>
            <person name="Grimmelikhuijzen C.J.P."/>
            <person name="Hamodrakas S.J."/>
            <person name="Hansson B.S."/>
            <person name="Huguet E."/>
            <person name="Jermiin L.S."/>
            <person name="Lan Q."/>
            <person name="Lehman H.K."/>
            <person name="Lorenzen M."/>
            <person name="Merzendorfer H."/>
            <person name="Michalopoulos I."/>
            <person name="Morton D.B."/>
            <person name="Muthukrishnan S."/>
            <person name="Oakeshott J.G."/>
            <person name="Palmer W."/>
            <person name="Park Y."/>
            <person name="Passarelli A.L."/>
            <person name="Rozas J."/>
            <person name="Schwartz L.M."/>
            <person name="Smith W."/>
            <person name="Southgate A."/>
            <person name="Vilcinskas A."/>
            <person name="Vogt R."/>
            <person name="Wang P."/>
            <person name="Werren J."/>
            <person name="Yu X.Q."/>
            <person name="Zhou J.J."/>
            <person name="Brown S.J."/>
            <person name="Scherer S.E."/>
            <person name="Richards S."/>
            <person name="Blissard G.W."/>
        </authorList>
    </citation>
    <scope>NUCLEOTIDE SEQUENCE</scope>
</reference>
<dbReference type="EMBL" id="JH668411">
    <property type="protein sequence ID" value="KAG6451639.1"/>
    <property type="molecule type" value="Genomic_DNA"/>
</dbReference>
<evidence type="ECO:0000256" key="5">
    <source>
        <dbReference type="ARBA" id="ARBA00023295"/>
    </source>
</evidence>
<feature type="chain" id="PRO_5036735847" description="Myrosinase 1-like" evidence="7">
    <location>
        <begin position="32"/>
        <end position="509"/>
    </location>
</feature>
<dbReference type="AlphaFoldDB" id="A0A922CMR1"/>
<dbReference type="PANTHER" id="PTHR10353">
    <property type="entry name" value="GLYCOSYL HYDROLASE"/>
    <property type="match status" value="1"/>
</dbReference>
<dbReference type="GO" id="GO:0005975">
    <property type="term" value="P:carbohydrate metabolic process"/>
    <property type="evidence" value="ECO:0007669"/>
    <property type="project" value="InterPro"/>
</dbReference>
<protein>
    <recommendedName>
        <fullName evidence="10">Myrosinase 1-like</fullName>
    </recommendedName>
</protein>
<evidence type="ECO:0000313" key="8">
    <source>
        <dbReference type="EMBL" id="KAG6451639.1"/>
    </source>
</evidence>
<organism evidence="8 9">
    <name type="scientific">Manduca sexta</name>
    <name type="common">Tobacco hawkmoth</name>
    <name type="synonym">Tobacco hornworm</name>
    <dbReference type="NCBI Taxonomy" id="7130"/>
    <lineage>
        <taxon>Eukaryota</taxon>
        <taxon>Metazoa</taxon>
        <taxon>Ecdysozoa</taxon>
        <taxon>Arthropoda</taxon>
        <taxon>Hexapoda</taxon>
        <taxon>Insecta</taxon>
        <taxon>Pterygota</taxon>
        <taxon>Neoptera</taxon>
        <taxon>Endopterygota</taxon>
        <taxon>Lepidoptera</taxon>
        <taxon>Glossata</taxon>
        <taxon>Ditrysia</taxon>
        <taxon>Bombycoidea</taxon>
        <taxon>Sphingidae</taxon>
        <taxon>Sphinginae</taxon>
        <taxon>Sphingini</taxon>
        <taxon>Manduca</taxon>
    </lineage>
</organism>
<name>A0A922CMR1_MANSE</name>
<reference evidence="8" key="2">
    <citation type="submission" date="2020-12" db="EMBL/GenBank/DDBJ databases">
        <authorList>
            <person name="Kanost M."/>
        </authorList>
    </citation>
    <scope>NUCLEOTIDE SEQUENCE</scope>
</reference>
<dbReference type="Gene3D" id="3.20.20.80">
    <property type="entry name" value="Glycosidases"/>
    <property type="match status" value="1"/>
</dbReference>
<evidence type="ECO:0000256" key="7">
    <source>
        <dbReference type="SAM" id="SignalP"/>
    </source>
</evidence>
<gene>
    <name evidence="8" type="ORF">O3G_MSEX007259</name>
</gene>
<evidence type="ECO:0000256" key="2">
    <source>
        <dbReference type="ARBA" id="ARBA00011738"/>
    </source>
</evidence>
<dbReference type="PANTHER" id="PTHR10353:SF36">
    <property type="entry name" value="LP05116P"/>
    <property type="match status" value="1"/>
</dbReference>
<dbReference type="SUPFAM" id="SSF51445">
    <property type="entry name" value="(Trans)glycosidases"/>
    <property type="match status" value="1"/>
</dbReference>
<comment type="caution">
    <text evidence="8">The sequence shown here is derived from an EMBL/GenBank/DDBJ whole genome shotgun (WGS) entry which is preliminary data.</text>
</comment>
<keyword evidence="3" id="KW-0378">Hydrolase</keyword>
<evidence type="ECO:0000256" key="6">
    <source>
        <dbReference type="RuleBase" id="RU003690"/>
    </source>
</evidence>
<evidence type="ECO:0000256" key="4">
    <source>
        <dbReference type="ARBA" id="ARBA00023180"/>
    </source>
</evidence>
<dbReference type="PRINTS" id="PR00131">
    <property type="entry name" value="GLHYDRLASE1"/>
</dbReference>
<keyword evidence="4" id="KW-0325">Glycoprotein</keyword>
<comment type="similarity">
    <text evidence="1 6">Belongs to the glycosyl hydrolase 1 family.</text>
</comment>
<sequence length="509" mass="58271">MKRAEIHTKAEKKFTIMLFFGLLVLSATASASSCPIDPTFPSCFKLGASTAAYQIEGAWNVSDKSVSIWDNFTHRVPRVTVDNSTGDIACDSYNLWQRDVEMAAEMGLDYYRFSISWPRLLPKGYDYYVSKDGAEYYNNLINGLLERGIEPVVTLYHWDLPDILQQLGGWTNPLTADWFANYARIVFDLYGDRVKTWITINEPIVVCDAAYAAGYTAPGIKEPYSGVFVCTKNVLLGHAKAWRIYDKEFRHLYEGKVSISNHMIWFEPKTKADEALNELAMQYINGRYAHAIYSEEGGWPSSLEKYMAEYSAKQGYPRSRLPVFTEYEKTLVRGTFDFIAVNYYTTKLIRPAREGEVVSDLFVSGIPDLNAVMESPPTATYGYSTLMSIYPKGLRRILGWLKDTYGDHEMMLTENGFSSSGSELNDQERIDFIRNHLEQLLLAMKVDHVNVSGYTHWSLMDNFEWLDGYTSKFGLYEVNFTDPMRERTPRASANYYSKIIKQRKLDICC</sequence>
<dbReference type="GO" id="GO:0008422">
    <property type="term" value="F:beta-glucosidase activity"/>
    <property type="evidence" value="ECO:0007669"/>
    <property type="project" value="TreeGrafter"/>
</dbReference>
<dbReference type="Proteomes" id="UP000791440">
    <property type="component" value="Unassembled WGS sequence"/>
</dbReference>
<evidence type="ECO:0000256" key="3">
    <source>
        <dbReference type="ARBA" id="ARBA00022801"/>
    </source>
</evidence>
<evidence type="ECO:0008006" key="10">
    <source>
        <dbReference type="Google" id="ProtNLM"/>
    </source>
</evidence>
<keyword evidence="7" id="KW-0732">Signal</keyword>
<evidence type="ECO:0000313" key="9">
    <source>
        <dbReference type="Proteomes" id="UP000791440"/>
    </source>
</evidence>
<dbReference type="PROSITE" id="PS51257">
    <property type="entry name" value="PROKAR_LIPOPROTEIN"/>
    <property type="match status" value="1"/>
</dbReference>
<dbReference type="InterPro" id="IPR001360">
    <property type="entry name" value="Glyco_hydro_1"/>
</dbReference>
<keyword evidence="9" id="KW-1185">Reference proteome</keyword>
<feature type="signal peptide" evidence="7">
    <location>
        <begin position="1"/>
        <end position="31"/>
    </location>
</feature>
<evidence type="ECO:0000256" key="1">
    <source>
        <dbReference type="ARBA" id="ARBA00010838"/>
    </source>
</evidence>
<keyword evidence="5" id="KW-0326">Glycosidase</keyword>
<dbReference type="Pfam" id="PF00232">
    <property type="entry name" value="Glyco_hydro_1"/>
    <property type="match status" value="1"/>
</dbReference>
<dbReference type="FunFam" id="3.20.20.80:FF:000013">
    <property type="entry name" value="lactase-phlorizin hydrolase"/>
    <property type="match status" value="1"/>
</dbReference>
<proteinExistence type="inferred from homology"/>
<comment type="subunit">
    <text evidence="2">Homodimer.</text>
</comment>